<evidence type="ECO:0000313" key="3">
    <source>
        <dbReference type="Proteomes" id="UP000306509"/>
    </source>
</evidence>
<feature type="domain" description="AraC effector-binding" evidence="1">
    <location>
        <begin position="3"/>
        <end position="149"/>
    </location>
</feature>
<dbReference type="RefSeq" id="WP_138003146.1">
    <property type="nucleotide sequence ID" value="NZ_QGQD01000067.1"/>
</dbReference>
<dbReference type="EMBL" id="QGQD01000067">
    <property type="protein sequence ID" value="TLC99684.1"/>
    <property type="molecule type" value="Genomic_DNA"/>
</dbReference>
<dbReference type="InterPro" id="IPR011256">
    <property type="entry name" value="Reg_factor_effector_dom_sf"/>
</dbReference>
<dbReference type="Gene3D" id="3.20.80.10">
    <property type="entry name" value="Regulatory factor, effector binding domain"/>
    <property type="match status" value="1"/>
</dbReference>
<name>A0A4U8Q4E1_9FIRM</name>
<gene>
    <name evidence="2" type="ORF">DSM106044_03476</name>
</gene>
<dbReference type="InterPro" id="IPR010499">
    <property type="entry name" value="AraC_E-bd"/>
</dbReference>
<dbReference type="AlphaFoldDB" id="A0A4U8Q4E1"/>
<protein>
    <submittedName>
        <fullName evidence="2">Transcriptional regulator, effector-binding domain/component</fullName>
    </submittedName>
</protein>
<organism evidence="2 3">
    <name type="scientific">Robinsoniella peoriensis</name>
    <dbReference type="NCBI Taxonomy" id="180332"/>
    <lineage>
        <taxon>Bacteria</taxon>
        <taxon>Bacillati</taxon>
        <taxon>Bacillota</taxon>
        <taxon>Clostridia</taxon>
        <taxon>Lachnospirales</taxon>
        <taxon>Lachnospiraceae</taxon>
        <taxon>Robinsoniella</taxon>
    </lineage>
</organism>
<evidence type="ECO:0000313" key="2">
    <source>
        <dbReference type="EMBL" id="TLC99684.1"/>
    </source>
</evidence>
<proteinExistence type="predicted"/>
<dbReference type="SMART" id="SM00871">
    <property type="entry name" value="AraC_E_bind"/>
    <property type="match status" value="1"/>
</dbReference>
<comment type="caution">
    <text evidence="2">The sequence shown here is derived from an EMBL/GenBank/DDBJ whole genome shotgun (WGS) entry which is preliminary data.</text>
</comment>
<dbReference type="SUPFAM" id="SSF55136">
    <property type="entry name" value="Probable bacterial effector-binding domain"/>
    <property type="match status" value="1"/>
</dbReference>
<dbReference type="InterPro" id="IPR029442">
    <property type="entry name" value="GyrI-like"/>
</dbReference>
<sequence length="152" mass="17450">MNYSIEIKEFEPIRIAFMRYRGMSDKANKVFPNVFKSISGRSNGAPFFCFYKMDPNTKYAEMELCVPTNEQPKGNGIEIKEMPRIRALCTTHLGPYETLGNAYAAMEQYAKERALPIQMPFREVYIKGPGMLLKGNPDKYVTEIIFPLGEEE</sequence>
<dbReference type="Pfam" id="PF06445">
    <property type="entry name" value="GyrI-like"/>
    <property type="match status" value="1"/>
</dbReference>
<accession>A0A4U8Q4E1</accession>
<keyword evidence="3" id="KW-1185">Reference proteome</keyword>
<reference evidence="2 3" key="1">
    <citation type="journal article" date="2019" name="Anaerobe">
        <title>Detection of Robinsoniella peoriensis in multiple bone samples of a trauma patient.</title>
        <authorList>
            <person name="Schrottner P."/>
            <person name="Hartwich K."/>
            <person name="Bunk B."/>
            <person name="Schober I."/>
            <person name="Helbig S."/>
            <person name="Rudolph W.W."/>
            <person name="Gunzer F."/>
        </authorList>
    </citation>
    <scope>NUCLEOTIDE SEQUENCE [LARGE SCALE GENOMIC DNA]</scope>
    <source>
        <strain evidence="2 3">DSM 106044</strain>
    </source>
</reference>
<evidence type="ECO:0000259" key="1">
    <source>
        <dbReference type="SMART" id="SM00871"/>
    </source>
</evidence>
<dbReference type="Proteomes" id="UP000306509">
    <property type="component" value="Unassembled WGS sequence"/>
</dbReference>
<dbReference type="STRING" id="180332.GCA_000797495_00613"/>